<feature type="region of interest" description="Disordered" evidence="20">
    <location>
        <begin position="5010"/>
        <end position="5056"/>
    </location>
</feature>
<dbReference type="HOGENOM" id="CLU_000042_1_0_1"/>
<reference evidence="25 26" key="1">
    <citation type="journal article" date="2007" name="Nature">
        <title>Evolution of genes and genomes on the Drosophila phylogeny.</title>
        <authorList>
            <consortium name="Drosophila 12 Genomes Consortium"/>
            <person name="Clark A.G."/>
            <person name="Eisen M.B."/>
            <person name="Smith D.R."/>
            <person name="Bergman C.M."/>
            <person name="Oliver B."/>
            <person name="Markow T.A."/>
            <person name="Kaufman T.C."/>
            <person name="Kellis M."/>
            <person name="Gelbart W."/>
            <person name="Iyer V.N."/>
            <person name="Pollard D.A."/>
            <person name="Sackton T.B."/>
            <person name="Larracuente A.M."/>
            <person name="Singh N.D."/>
            <person name="Abad J.P."/>
            <person name="Abt D.N."/>
            <person name="Adryan B."/>
            <person name="Aguade M."/>
            <person name="Akashi H."/>
            <person name="Anderson W.W."/>
            <person name="Aquadro C.F."/>
            <person name="Ardell D.H."/>
            <person name="Arguello R."/>
            <person name="Artieri C.G."/>
            <person name="Barbash D.A."/>
            <person name="Barker D."/>
            <person name="Barsanti P."/>
            <person name="Batterham P."/>
            <person name="Batzoglou S."/>
            <person name="Begun D."/>
            <person name="Bhutkar A."/>
            <person name="Blanco E."/>
            <person name="Bosak S.A."/>
            <person name="Bradley R.K."/>
            <person name="Brand A.D."/>
            <person name="Brent M.R."/>
            <person name="Brooks A.N."/>
            <person name="Brown R.H."/>
            <person name="Butlin R.K."/>
            <person name="Caggese C."/>
            <person name="Calvi B.R."/>
            <person name="Bernardo de Carvalho A."/>
            <person name="Caspi A."/>
            <person name="Castrezana S."/>
            <person name="Celniker S.E."/>
            <person name="Chang J.L."/>
            <person name="Chapple C."/>
            <person name="Chatterji S."/>
            <person name="Chinwalla A."/>
            <person name="Civetta A."/>
            <person name="Clifton S.W."/>
            <person name="Comeron J.M."/>
            <person name="Costello J.C."/>
            <person name="Coyne J.A."/>
            <person name="Daub J."/>
            <person name="David R.G."/>
            <person name="Delcher A.L."/>
            <person name="Delehaunty K."/>
            <person name="Do C.B."/>
            <person name="Ebling H."/>
            <person name="Edwards K."/>
            <person name="Eickbush T."/>
            <person name="Evans J.D."/>
            <person name="Filipski A."/>
            <person name="Findeiss S."/>
            <person name="Freyhult E."/>
            <person name="Fulton L."/>
            <person name="Fulton R."/>
            <person name="Garcia A.C."/>
            <person name="Gardiner A."/>
            <person name="Garfield D.A."/>
            <person name="Garvin B.E."/>
            <person name="Gibson G."/>
            <person name="Gilbert D."/>
            <person name="Gnerre S."/>
            <person name="Godfrey J."/>
            <person name="Good R."/>
            <person name="Gotea V."/>
            <person name="Gravely B."/>
            <person name="Greenberg A.J."/>
            <person name="Griffiths-Jones S."/>
            <person name="Gross S."/>
            <person name="Guigo R."/>
            <person name="Gustafson E.A."/>
            <person name="Haerty W."/>
            <person name="Hahn M.W."/>
            <person name="Halligan D.L."/>
            <person name="Halpern A.L."/>
            <person name="Halter G.M."/>
            <person name="Han M.V."/>
            <person name="Heger A."/>
            <person name="Hillier L."/>
            <person name="Hinrichs A.S."/>
            <person name="Holmes I."/>
            <person name="Hoskins R.A."/>
            <person name="Hubisz M.J."/>
            <person name="Hultmark D."/>
            <person name="Huntley M.A."/>
            <person name="Jaffe D.B."/>
            <person name="Jagadeeshan S."/>
            <person name="Jeck W.R."/>
            <person name="Johnson J."/>
            <person name="Jones C.D."/>
            <person name="Jordan W.C."/>
            <person name="Karpen G.H."/>
            <person name="Kataoka E."/>
            <person name="Keightley P.D."/>
            <person name="Kheradpour P."/>
            <person name="Kirkness E.F."/>
            <person name="Koerich L.B."/>
            <person name="Kristiansen K."/>
            <person name="Kudrna D."/>
            <person name="Kulathinal R.J."/>
            <person name="Kumar S."/>
            <person name="Kwok R."/>
            <person name="Lander E."/>
            <person name="Langley C.H."/>
            <person name="Lapoint R."/>
            <person name="Lazzaro B.P."/>
            <person name="Lee S.J."/>
            <person name="Levesque L."/>
            <person name="Li R."/>
            <person name="Lin C.F."/>
            <person name="Lin M.F."/>
            <person name="Lindblad-Toh K."/>
            <person name="Llopart A."/>
            <person name="Long M."/>
            <person name="Low L."/>
            <person name="Lozovsky E."/>
            <person name="Lu J."/>
            <person name="Luo M."/>
            <person name="Machado C.A."/>
            <person name="Makalowski W."/>
            <person name="Marzo M."/>
            <person name="Matsuda M."/>
            <person name="Matzkin L."/>
            <person name="McAllister B."/>
            <person name="McBride C.S."/>
            <person name="McKernan B."/>
            <person name="McKernan K."/>
            <person name="Mendez-Lago M."/>
            <person name="Minx P."/>
            <person name="Mollenhauer M.U."/>
            <person name="Montooth K."/>
            <person name="Mount S.M."/>
            <person name="Mu X."/>
            <person name="Myers E."/>
            <person name="Negre B."/>
            <person name="Newfeld S."/>
            <person name="Nielsen R."/>
            <person name="Noor M.A."/>
            <person name="O'Grady P."/>
            <person name="Pachter L."/>
            <person name="Papaceit M."/>
            <person name="Parisi M.J."/>
            <person name="Parisi M."/>
            <person name="Parts L."/>
            <person name="Pedersen J.S."/>
            <person name="Pesole G."/>
            <person name="Phillippy A.M."/>
            <person name="Ponting C.P."/>
            <person name="Pop M."/>
            <person name="Porcelli D."/>
            <person name="Powell J.R."/>
            <person name="Prohaska S."/>
            <person name="Pruitt K."/>
            <person name="Puig M."/>
            <person name="Quesneville H."/>
            <person name="Ram K.R."/>
            <person name="Rand D."/>
            <person name="Rasmussen M.D."/>
            <person name="Reed L.K."/>
            <person name="Reenan R."/>
            <person name="Reily A."/>
            <person name="Remington K.A."/>
            <person name="Rieger T.T."/>
            <person name="Ritchie M.G."/>
            <person name="Robin C."/>
            <person name="Rogers Y.H."/>
            <person name="Rohde C."/>
            <person name="Rozas J."/>
            <person name="Rubenfield M.J."/>
            <person name="Ruiz A."/>
            <person name="Russo S."/>
            <person name="Salzberg S.L."/>
            <person name="Sanchez-Gracia A."/>
            <person name="Saranga D.J."/>
            <person name="Sato H."/>
            <person name="Schaeffer S.W."/>
            <person name="Schatz M.C."/>
            <person name="Schlenke T."/>
            <person name="Schwartz R."/>
            <person name="Segarra C."/>
            <person name="Singh R.S."/>
            <person name="Sirot L."/>
            <person name="Sirota M."/>
            <person name="Sisneros N.B."/>
            <person name="Smith C.D."/>
            <person name="Smith T.F."/>
            <person name="Spieth J."/>
            <person name="Stage D.E."/>
            <person name="Stark A."/>
            <person name="Stephan W."/>
            <person name="Strausberg R.L."/>
            <person name="Strempel S."/>
            <person name="Sturgill D."/>
            <person name="Sutton G."/>
            <person name="Sutton G.G."/>
            <person name="Tao W."/>
            <person name="Teichmann S."/>
            <person name="Tobari Y.N."/>
            <person name="Tomimura Y."/>
            <person name="Tsolas J.M."/>
            <person name="Valente V.L."/>
            <person name="Venter E."/>
            <person name="Venter J.C."/>
            <person name="Vicario S."/>
            <person name="Vieira F.G."/>
            <person name="Vilella A.J."/>
            <person name="Villasante A."/>
            <person name="Walenz B."/>
            <person name="Wang J."/>
            <person name="Wasserman M."/>
            <person name="Watts T."/>
            <person name="Wilson D."/>
            <person name="Wilson R.K."/>
            <person name="Wing R.A."/>
            <person name="Wolfner M.F."/>
            <person name="Wong A."/>
            <person name="Wong G.K."/>
            <person name="Wu C.I."/>
            <person name="Wu G."/>
            <person name="Yamamoto D."/>
            <person name="Yang H.P."/>
            <person name="Yang S.P."/>
            <person name="Yorke J.A."/>
            <person name="Yoshida K."/>
            <person name="Zdobnov E."/>
            <person name="Zhang P."/>
            <person name="Zhang Y."/>
            <person name="Zimin A.V."/>
            <person name="Baldwin J."/>
            <person name="Abdouelleil A."/>
            <person name="Abdulkadir J."/>
            <person name="Abebe A."/>
            <person name="Abera B."/>
            <person name="Abreu J."/>
            <person name="Acer S.C."/>
            <person name="Aftuck L."/>
            <person name="Alexander A."/>
            <person name="An P."/>
            <person name="Anderson E."/>
            <person name="Anderson S."/>
            <person name="Arachi H."/>
            <person name="Azer M."/>
            <person name="Bachantsang P."/>
            <person name="Barry A."/>
            <person name="Bayul T."/>
            <person name="Berlin A."/>
            <person name="Bessette D."/>
            <person name="Bloom T."/>
            <person name="Blye J."/>
            <person name="Boguslavskiy L."/>
            <person name="Bonnet C."/>
            <person name="Boukhgalter B."/>
            <person name="Bourzgui I."/>
            <person name="Brown A."/>
            <person name="Cahill P."/>
            <person name="Channer S."/>
            <person name="Cheshatsang Y."/>
            <person name="Chuda L."/>
            <person name="Citroen M."/>
            <person name="Collymore A."/>
            <person name="Cooke P."/>
            <person name="Costello M."/>
            <person name="D'Aco K."/>
            <person name="Daza R."/>
            <person name="De Haan G."/>
            <person name="DeGray S."/>
            <person name="DeMaso C."/>
            <person name="Dhargay N."/>
            <person name="Dooley K."/>
            <person name="Dooley E."/>
            <person name="Doricent M."/>
            <person name="Dorje P."/>
            <person name="Dorjee K."/>
            <person name="Dupes A."/>
            <person name="Elong R."/>
            <person name="Falk J."/>
            <person name="Farina A."/>
            <person name="Faro S."/>
            <person name="Ferguson D."/>
            <person name="Fisher S."/>
            <person name="Foley C.D."/>
            <person name="Franke A."/>
            <person name="Friedrich D."/>
            <person name="Gadbois L."/>
            <person name="Gearin G."/>
            <person name="Gearin C.R."/>
            <person name="Giannoukos G."/>
            <person name="Goode T."/>
            <person name="Graham J."/>
            <person name="Grandbois E."/>
            <person name="Grewal S."/>
            <person name="Gyaltsen K."/>
            <person name="Hafez N."/>
            <person name="Hagos B."/>
            <person name="Hall J."/>
            <person name="Henson C."/>
            <person name="Hollinger A."/>
            <person name="Honan T."/>
            <person name="Huard M.D."/>
            <person name="Hughes L."/>
            <person name="Hurhula B."/>
            <person name="Husby M.E."/>
            <person name="Kamat A."/>
            <person name="Kanga B."/>
            <person name="Kashin S."/>
            <person name="Khazanovich D."/>
            <person name="Kisner P."/>
            <person name="Lance K."/>
            <person name="Lara M."/>
            <person name="Lee W."/>
            <person name="Lennon N."/>
            <person name="Letendre F."/>
            <person name="LeVine R."/>
            <person name="Lipovsky A."/>
            <person name="Liu X."/>
            <person name="Liu J."/>
            <person name="Liu S."/>
            <person name="Lokyitsang T."/>
            <person name="Lokyitsang Y."/>
            <person name="Lubonja R."/>
            <person name="Lui A."/>
            <person name="MacDonald P."/>
            <person name="Magnisalis V."/>
            <person name="Maru K."/>
            <person name="Matthews C."/>
            <person name="McCusker W."/>
            <person name="McDonough S."/>
            <person name="Mehta T."/>
            <person name="Meldrim J."/>
            <person name="Meneus L."/>
            <person name="Mihai O."/>
            <person name="Mihalev A."/>
            <person name="Mihova T."/>
            <person name="Mittelman R."/>
            <person name="Mlenga V."/>
            <person name="Montmayeur A."/>
            <person name="Mulrain L."/>
            <person name="Navidi A."/>
            <person name="Naylor J."/>
            <person name="Negash T."/>
            <person name="Nguyen T."/>
            <person name="Nguyen N."/>
            <person name="Nicol R."/>
            <person name="Norbu C."/>
            <person name="Norbu N."/>
            <person name="Novod N."/>
            <person name="O'Neill B."/>
            <person name="Osman S."/>
            <person name="Markiewicz E."/>
            <person name="Oyono O.L."/>
            <person name="Patti C."/>
            <person name="Phunkhang P."/>
            <person name="Pierre F."/>
            <person name="Priest M."/>
            <person name="Raghuraman S."/>
            <person name="Rege F."/>
            <person name="Reyes R."/>
            <person name="Rise C."/>
            <person name="Rogov P."/>
            <person name="Ross K."/>
            <person name="Ryan E."/>
            <person name="Settipalli S."/>
            <person name="Shea T."/>
            <person name="Sherpa N."/>
            <person name="Shi L."/>
            <person name="Shih D."/>
            <person name="Sparrow T."/>
            <person name="Spaulding J."/>
            <person name="Stalker J."/>
            <person name="Stange-Thomann N."/>
            <person name="Stavropoulos S."/>
            <person name="Stone C."/>
            <person name="Strader C."/>
            <person name="Tesfaye S."/>
            <person name="Thomson T."/>
            <person name="Thoulutsang Y."/>
            <person name="Thoulutsang D."/>
            <person name="Topham K."/>
            <person name="Topping I."/>
            <person name="Tsamla T."/>
            <person name="Vassiliev H."/>
            <person name="Vo A."/>
            <person name="Wangchuk T."/>
            <person name="Wangdi T."/>
            <person name="Weiand M."/>
            <person name="Wilkinson J."/>
            <person name="Wilson A."/>
            <person name="Yadav S."/>
            <person name="Young G."/>
            <person name="Yu Q."/>
            <person name="Zembek L."/>
            <person name="Zhong D."/>
            <person name="Zimmer A."/>
            <person name="Zwirko Z."/>
            <person name="Jaffe D.B."/>
            <person name="Alvarez P."/>
            <person name="Brockman W."/>
            <person name="Butler J."/>
            <person name="Chin C."/>
            <person name="Gnerre S."/>
            <person name="Grabherr M."/>
            <person name="Kleber M."/>
            <person name="Mauceli E."/>
            <person name="MacCallum I."/>
        </authorList>
    </citation>
    <scope>NUCLEOTIDE SEQUENCE [LARGE SCALE GENOMIC DNA]</scope>
    <source>
        <strain evidence="26">Tucson 15010-1051.87</strain>
    </source>
</reference>
<feature type="domain" description="Laminin G" evidence="22">
    <location>
        <begin position="4175"/>
        <end position="4366"/>
    </location>
</feature>
<feature type="disulfide bond" evidence="19">
    <location>
        <begin position="4085"/>
        <end position="4094"/>
    </location>
</feature>
<feature type="region of interest" description="Disordered" evidence="20">
    <location>
        <begin position="4776"/>
        <end position="4803"/>
    </location>
</feature>
<dbReference type="SMART" id="SM00282">
    <property type="entry name" value="LamG"/>
    <property type="match status" value="2"/>
</dbReference>
<dbReference type="FunFam" id="2.60.40.60:FF:000039">
    <property type="entry name" value="FAT atypical cadherin 3"/>
    <property type="match status" value="1"/>
</dbReference>
<feature type="domain" description="Cadherin" evidence="24">
    <location>
        <begin position="118"/>
        <end position="183"/>
    </location>
</feature>
<dbReference type="PRINTS" id="PR00205">
    <property type="entry name" value="CADHERIN"/>
</dbReference>
<feature type="disulfide bond" evidence="19">
    <location>
        <begin position="4164"/>
        <end position="4173"/>
    </location>
</feature>
<feature type="domain" description="EGF-like" evidence="23">
    <location>
        <begin position="4138"/>
        <end position="4174"/>
    </location>
</feature>
<dbReference type="Gene3D" id="2.60.120.200">
    <property type="match status" value="2"/>
</dbReference>
<dbReference type="Proteomes" id="UP000008792">
    <property type="component" value="Unassembled WGS sequence"/>
</dbReference>
<evidence type="ECO:0000256" key="3">
    <source>
        <dbReference type="ARBA" id="ARBA00022475"/>
    </source>
</evidence>
<comment type="caution">
    <text evidence="19">Lacks conserved residue(s) required for the propagation of feature annotation.</text>
</comment>
<feature type="domain" description="Cadherin" evidence="24">
    <location>
        <begin position="528"/>
        <end position="632"/>
    </location>
</feature>
<organism evidence="25 26">
    <name type="scientific">Drosophila virilis</name>
    <name type="common">Fruit fly</name>
    <dbReference type="NCBI Taxonomy" id="7244"/>
    <lineage>
        <taxon>Eukaryota</taxon>
        <taxon>Metazoa</taxon>
        <taxon>Ecdysozoa</taxon>
        <taxon>Arthropoda</taxon>
        <taxon>Hexapoda</taxon>
        <taxon>Insecta</taxon>
        <taxon>Pterygota</taxon>
        <taxon>Neoptera</taxon>
        <taxon>Endopterygota</taxon>
        <taxon>Diptera</taxon>
        <taxon>Brachycera</taxon>
        <taxon>Muscomorpha</taxon>
        <taxon>Ephydroidea</taxon>
        <taxon>Drosophilidae</taxon>
        <taxon>Drosophila</taxon>
    </lineage>
</organism>
<feature type="compositionally biased region" description="Polar residues" evidence="20">
    <location>
        <begin position="5039"/>
        <end position="5056"/>
    </location>
</feature>
<dbReference type="GO" id="GO:0022603">
    <property type="term" value="P:regulation of anatomical structure morphogenesis"/>
    <property type="evidence" value="ECO:0007669"/>
    <property type="project" value="UniProtKB-ARBA"/>
</dbReference>
<evidence type="ECO:0000256" key="18">
    <source>
        <dbReference type="PROSITE-ProRule" id="PRU00043"/>
    </source>
</evidence>
<dbReference type="InterPro" id="IPR002126">
    <property type="entry name" value="Cadherin-like_dom"/>
</dbReference>
<feature type="domain" description="Cadherin" evidence="24">
    <location>
        <begin position="2213"/>
        <end position="2326"/>
    </location>
</feature>
<evidence type="ECO:0000256" key="9">
    <source>
        <dbReference type="ARBA" id="ARBA00022837"/>
    </source>
</evidence>
<dbReference type="FunFam" id="2.10.25.10:FF:000594">
    <property type="entry name" value="cadherin-related tumor suppressor"/>
    <property type="match status" value="1"/>
</dbReference>
<keyword evidence="4 19" id="KW-0245">EGF-like domain</keyword>
<dbReference type="FunFam" id="2.60.40.60:FF:000286">
    <property type="entry name" value="Cadherin-related tumor suppressor"/>
    <property type="match status" value="1"/>
</dbReference>
<comment type="subunit">
    <text evidence="15">Heterophilic interaction with FAT4; this interaction affects their respective protein levels.</text>
</comment>
<evidence type="ECO:0000313" key="26">
    <source>
        <dbReference type="Proteomes" id="UP000008792"/>
    </source>
</evidence>
<dbReference type="Pfam" id="PF02210">
    <property type="entry name" value="Laminin_G_2"/>
    <property type="match status" value="1"/>
</dbReference>
<dbReference type="SMART" id="SM00112">
    <property type="entry name" value="CA"/>
    <property type="match status" value="34"/>
</dbReference>
<evidence type="ECO:0000256" key="6">
    <source>
        <dbReference type="ARBA" id="ARBA00022692"/>
    </source>
</evidence>
<gene>
    <name evidence="25" type="primary">Dvir\GJ16197</name>
    <name evidence="25" type="ORF">Dvir_GJ16197</name>
</gene>
<comment type="subcellular location">
    <subcellularLocation>
        <location evidence="1">Apical cell membrane</location>
    </subcellularLocation>
    <subcellularLocation>
        <location evidence="2">Cell membrane</location>
        <topology evidence="2">Single-pass type I membrane protein</topology>
    </subcellularLocation>
</comment>
<evidence type="ECO:0000256" key="8">
    <source>
        <dbReference type="ARBA" id="ARBA00022737"/>
    </source>
</evidence>
<evidence type="ECO:0000256" key="20">
    <source>
        <dbReference type="SAM" id="MobiDB-lite"/>
    </source>
</evidence>
<dbReference type="GO" id="GO:0005509">
    <property type="term" value="F:calcium ion binding"/>
    <property type="evidence" value="ECO:0007669"/>
    <property type="project" value="UniProtKB-UniRule"/>
</dbReference>
<evidence type="ECO:0000256" key="21">
    <source>
        <dbReference type="SAM" id="Phobius"/>
    </source>
</evidence>
<dbReference type="GO" id="GO:0016477">
    <property type="term" value="P:cell migration"/>
    <property type="evidence" value="ECO:0007669"/>
    <property type="project" value="UniProtKB-ARBA"/>
</dbReference>
<evidence type="ECO:0000256" key="17">
    <source>
        <dbReference type="ARBA" id="ARBA00079083"/>
    </source>
</evidence>
<feature type="compositionally biased region" description="Polar residues" evidence="20">
    <location>
        <begin position="4890"/>
        <end position="4900"/>
    </location>
</feature>
<feature type="domain" description="Cadherin" evidence="24">
    <location>
        <begin position="1516"/>
        <end position="1627"/>
    </location>
</feature>
<dbReference type="SMART" id="SM00179">
    <property type="entry name" value="EGF_CA"/>
    <property type="match status" value="3"/>
</dbReference>
<dbReference type="CDD" id="cd00110">
    <property type="entry name" value="LamG"/>
    <property type="match status" value="2"/>
</dbReference>
<feature type="domain" description="Cadherin" evidence="24">
    <location>
        <begin position="421"/>
        <end position="527"/>
    </location>
</feature>
<dbReference type="SMR" id="B4MDC5"/>
<dbReference type="PANTHER" id="PTHR24025:SF23">
    <property type="entry name" value="NEURAL-CADHERIN"/>
    <property type="match status" value="1"/>
</dbReference>
<keyword evidence="11 21" id="KW-1133">Transmembrane helix</keyword>
<feature type="domain" description="Cadherin" evidence="24">
    <location>
        <begin position="633"/>
        <end position="741"/>
    </location>
</feature>
<feature type="domain" description="Cadherin" evidence="24">
    <location>
        <begin position="3595"/>
        <end position="3700"/>
    </location>
</feature>
<evidence type="ECO:0000256" key="13">
    <source>
        <dbReference type="ARBA" id="ARBA00023157"/>
    </source>
</evidence>
<feature type="domain" description="Cadherin" evidence="24">
    <location>
        <begin position="2859"/>
        <end position="2961"/>
    </location>
</feature>
<keyword evidence="8" id="KW-0677">Repeat</keyword>
<feature type="domain" description="Cadherin" evidence="24">
    <location>
        <begin position="184"/>
        <end position="297"/>
    </location>
</feature>
<dbReference type="FunFam" id="2.10.25.10:FF:000768">
    <property type="entry name" value="Cadherin-related tumor suppressor"/>
    <property type="match status" value="1"/>
</dbReference>
<feature type="domain" description="Cadherin" evidence="24">
    <location>
        <begin position="1180"/>
        <end position="1304"/>
    </location>
</feature>
<dbReference type="FunFam" id="2.60.40.60:FF:000081">
    <property type="entry name" value="protocadherin Fat 4"/>
    <property type="match status" value="1"/>
</dbReference>
<dbReference type="GO" id="GO:0007156">
    <property type="term" value="P:homophilic cell adhesion via plasma membrane adhesion molecules"/>
    <property type="evidence" value="ECO:0007669"/>
    <property type="project" value="InterPro"/>
</dbReference>
<feature type="disulfide bond" evidence="19">
    <location>
        <begin position="4107"/>
        <end position="4124"/>
    </location>
</feature>
<feature type="domain" description="Cadherin" evidence="24">
    <location>
        <begin position="1746"/>
        <end position="1865"/>
    </location>
</feature>
<evidence type="ECO:0000256" key="7">
    <source>
        <dbReference type="ARBA" id="ARBA00022729"/>
    </source>
</evidence>
<dbReference type="CDD" id="cd11304">
    <property type="entry name" value="Cadherin_repeat"/>
    <property type="match status" value="34"/>
</dbReference>
<evidence type="ECO:0000256" key="16">
    <source>
        <dbReference type="ARBA" id="ARBA00072299"/>
    </source>
</evidence>
<dbReference type="FunFam" id="2.60.40.60:FF:000134">
    <property type="entry name" value="protocadherin Fat 4"/>
    <property type="match status" value="1"/>
</dbReference>
<feature type="domain" description="Cadherin" evidence="24">
    <location>
        <begin position="3384"/>
        <end position="3488"/>
    </location>
</feature>
<feature type="compositionally biased region" description="Low complexity" evidence="20">
    <location>
        <begin position="4903"/>
        <end position="4915"/>
    </location>
</feature>
<dbReference type="GO" id="GO:0090251">
    <property type="term" value="P:protein localization involved in establishment of planar polarity"/>
    <property type="evidence" value="ECO:0007669"/>
    <property type="project" value="UniProtKB-ARBA"/>
</dbReference>
<dbReference type="FunFam" id="2.60.40.60:FF:000116">
    <property type="entry name" value="Dachsous cadherin-related 2"/>
    <property type="match status" value="1"/>
</dbReference>
<dbReference type="GO" id="GO:0007157">
    <property type="term" value="P:heterophilic cell-cell adhesion via plasma membrane cell adhesion molecules"/>
    <property type="evidence" value="ECO:0007669"/>
    <property type="project" value="UniProtKB-ARBA"/>
</dbReference>
<dbReference type="FunFam" id="2.60.40.60:FF:000080">
    <property type="entry name" value="FAT atypical cadherin 1"/>
    <property type="match status" value="2"/>
</dbReference>
<accession>B4MDC5</accession>
<evidence type="ECO:0000256" key="1">
    <source>
        <dbReference type="ARBA" id="ARBA00004221"/>
    </source>
</evidence>
<proteinExistence type="predicted"/>
<feature type="domain" description="Cadherin" evidence="24">
    <location>
        <begin position="972"/>
        <end position="1075"/>
    </location>
</feature>
<dbReference type="GO" id="GO:0035332">
    <property type="term" value="P:positive regulation of hippo signaling"/>
    <property type="evidence" value="ECO:0007669"/>
    <property type="project" value="UniProtKB-ARBA"/>
</dbReference>
<dbReference type="STRING" id="7244.B4MDC5"/>
<evidence type="ECO:0000313" key="25">
    <source>
        <dbReference type="EMBL" id="EDW71186.2"/>
    </source>
</evidence>
<feature type="domain" description="Laminin G" evidence="22">
    <location>
        <begin position="4445"/>
        <end position="4624"/>
    </location>
</feature>
<keyword evidence="12 21" id="KW-0472">Membrane</keyword>
<dbReference type="Pfam" id="PF25374">
    <property type="entry name" value="Cadherin_FAT4_N"/>
    <property type="match status" value="1"/>
</dbReference>
<feature type="transmembrane region" description="Helical" evidence="21">
    <location>
        <begin position="4642"/>
        <end position="4665"/>
    </location>
</feature>
<feature type="region of interest" description="Disordered" evidence="20">
    <location>
        <begin position="5179"/>
        <end position="5209"/>
    </location>
</feature>
<feature type="domain" description="Cadherin" evidence="24">
    <location>
        <begin position="2072"/>
        <end position="2213"/>
    </location>
</feature>
<name>B4MDC5_DROVI</name>
<dbReference type="eggNOG" id="KOG1219">
    <property type="taxonomic scope" value="Eukaryota"/>
</dbReference>
<feature type="domain" description="Cadherin" evidence="24">
    <location>
        <begin position="1649"/>
        <end position="1744"/>
    </location>
</feature>
<feature type="domain" description="Cadherin" evidence="24">
    <location>
        <begin position="3279"/>
        <end position="3383"/>
    </location>
</feature>
<feature type="domain" description="Cadherin" evidence="24">
    <location>
        <begin position="1866"/>
        <end position="1966"/>
    </location>
</feature>
<dbReference type="GO" id="GO:0016327">
    <property type="term" value="C:apicolateral plasma membrane"/>
    <property type="evidence" value="ECO:0007669"/>
    <property type="project" value="UniProtKB-ARBA"/>
</dbReference>
<evidence type="ECO:0000256" key="4">
    <source>
        <dbReference type="ARBA" id="ARBA00022536"/>
    </source>
</evidence>
<protein>
    <recommendedName>
        <fullName evidence="16">Protocadherin-16</fullName>
    </recommendedName>
    <alternativeName>
        <fullName evidence="17">Protein dachsous homolog 1</fullName>
    </alternativeName>
</protein>
<feature type="domain" description="Cadherin" evidence="24">
    <location>
        <begin position="1411"/>
        <end position="1515"/>
    </location>
</feature>
<keyword evidence="7" id="KW-0732">Signal</keyword>
<dbReference type="InParanoid" id="B4MDC5"/>
<keyword evidence="6 21" id="KW-0812">Transmembrane</keyword>
<keyword evidence="26" id="KW-1185">Reference proteome</keyword>
<feature type="compositionally biased region" description="Low complexity" evidence="20">
    <location>
        <begin position="5179"/>
        <end position="5196"/>
    </location>
</feature>
<dbReference type="GO" id="GO:0016339">
    <property type="term" value="P:calcium-dependent cell-cell adhesion via plasma membrane cell adhesion molecules"/>
    <property type="evidence" value="ECO:0007669"/>
    <property type="project" value="UniProtKB-ARBA"/>
</dbReference>
<feature type="region of interest" description="Disordered" evidence="20">
    <location>
        <begin position="4936"/>
        <end position="4988"/>
    </location>
</feature>
<dbReference type="GO" id="GO:0035159">
    <property type="term" value="P:regulation of tube length, open tracheal system"/>
    <property type="evidence" value="ECO:0007669"/>
    <property type="project" value="UniProtKB-ARBA"/>
</dbReference>
<keyword evidence="10" id="KW-0130">Cell adhesion</keyword>
<dbReference type="FunFam" id="2.60.40.60:FF:000024">
    <property type="entry name" value="FAT atypical cadherin 3"/>
    <property type="match status" value="1"/>
</dbReference>
<feature type="disulfide bond" evidence="19">
    <location>
        <begin position="4126"/>
        <end position="4135"/>
    </location>
</feature>
<dbReference type="GO" id="GO:0005911">
    <property type="term" value="C:cell-cell junction"/>
    <property type="evidence" value="ECO:0007669"/>
    <property type="project" value="TreeGrafter"/>
</dbReference>
<evidence type="ECO:0000256" key="12">
    <source>
        <dbReference type="ARBA" id="ARBA00023136"/>
    </source>
</evidence>
<dbReference type="FunFam" id="2.60.40.60:FF:000108">
    <property type="entry name" value="FAT atypical cadherin 4"/>
    <property type="match status" value="1"/>
</dbReference>
<keyword evidence="13 19" id="KW-1015">Disulfide bond</keyword>
<dbReference type="SUPFAM" id="SSF49899">
    <property type="entry name" value="Concanavalin A-like lectins/glucanases"/>
    <property type="match status" value="2"/>
</dbReference>
<evidence type="ECO:0000256" key="5">
    <source>
        <dbReference type="ARBA" id="ARBA00022553"/>
    </source>
</evidence>
<dbReference type="FunFam" id="2.10.25.10:FF:000592">
    <property type="entry name" value="Cadherin-related tumor suppressor"/>
    <property type="match status" value="1"/>
</dbReference>
<dbReference type="FunFam" id="2.60.40.60:FF:000321">
    <property type="entry name" value="Cadherin-related tumor suppressor"/>
    <property type="match status" value="1"/>
</dbReference>
<dbReference type="InterPro" id="IPR020894">
    <property type="entry name" value="Cadherin_CS"/>
</dbReference>
<feature type="domain" description="Cadherin" evidence="24">
    <location>
        <begin position="2753"/>
        <end position="2858"/>
    </location>
</feature>
<feature type="domain" description="Cadherin" evidence="24">
    <location>
        <begin position="3173"/>
        <end position="3278"/>
    </location>
</feature>
<dbReference type="Pfam" id="PF00054">
    <property type="entry name" value="Laminin_G_1"/>
    <property type="match status" value="1"/>
</dbReference>
<feature type="domain" description="Cadherin" evidence="24">
    <location>
        <begin position="2645"/>
        <end position="2751"/>
    </location>
</feature>
<feature type="domain" description="Cadherin" evidence="24">
    <location>
        <begin position="3062"/>
        <end position="3172"/>
    </location>
</feature>
<keyword evidence="14" id="KW-0325">Glycoprotein</keyword>
<evidence type="ECO:0000256" key="11">
    <source>
        <dbReference type="ARBA" id="ARBA00022989"/>
    </source>
</evidence>
<keyword evidence="3" id="KW-1003">Cell membrane</keyword>
<feature type="domain" description="Cadherin" evidence="24">
    <location>
        <begin position="1305"/>
        <end position="1410"/>
    </location>
</feature>
<dbReference type="InterPro" id="IPR013320">
    <property type="entry name" value="ConA-like_dom_sf"/>
</dbReference>
<feature type="domain" description="Cadherin" evidence="24">
    <location>
        <begin position="3709"/>
        <end position="3808"/>
    </location>
</feature>
<evidence type="ECO:0000259" key="23">
    <source>
        <dbReference type="PROSITE" id="PS50026"/>
    </source>
</evidence>
<evidence type="ECO:0000256" key="19">
    <source>
        <dbReference type="PROSITE-ProRule" id="PRU00076"/>
    </source>
</evidence>
<dbReference type="PROSITE" id="PS50026">
    <property type="entry name" value="EGF_3"/>
    <property type="match status" value="3"/>
</dbReference>
<dbReference type="GO" id="GO:0001737">
    <property type="term" value="P:establishment of imaginal disc-derived wing hair orientation"/>
    <property type="evidence" value="ECO:0007669"/>
    <property type="project" value="UniProtKB-ARBA"/>
</dbReference>
<keyword evidence="9 18" id="KW-0106">Calcium</keyword>
<dbReference type="FunFam" id="2.60.40.60:FF:000033">
    <property type="entry name" value="FAT atypical cadherin 1"/>
    <property type="match status" value="3"/>
</dbReference>
<feature type="domain" description="Cadherin" evidence="24">
    <location>
        <begin position="2540"/>
        <end position="2644"/>
    </location>
</feature>
<dbReference type="PROSITE" id="PS00022">
    <property type="entry name" value="EGF_1"/>
    <property type="match status" value="4"/>
</dbReference>
<dbReference type="GO" id="GO:0048638">
    <property type="term" value="P:regulation of developmental growth"/>
    <property type="evidence" value="ECO:0007669"/>
    <property type="project" value="UniProtKB-ARBA"/>
</dbReference>
<dbReference type="InterPro" id="IPR015919">
    <property type="entry name" value="Cadherin-like_sf"/>
</dbReference>
<dbReference type="FunFam" id="2.60.40.60:FF:000020">
    <property type="entry name" value="Dachsous cadherin-related 1b"/>
    <property type="match status" value="3"/>
</dbReference>
<dbReference type="FunFam" id="2.60.40.60:FF:000007">
    <property type="entry name" value="Protocadherin alpha 2"/>
    <property type="match status" value="1"/>
</dbReference>
<feature type="domain" description="EGF-like" evidence="23">
    <location>
        <begin position="4059"/>
        <end position="4095"/>
    </location>
</feature>
<feature type="domain" description="Cadherin" evidence="24">
    <location>
        <begin position="1967"/>
        <end position="2071"/>
    </location>
</feature>
<evidence type="ECO:0000259" key="24">
    <source>
        <dbReference type="PROSITE" id="PS50268"/>
    </source>
</evidence>
<feature type="region of interest" description="Disordered" evidence="20">
    <location>
        <begin position="4846"/>
        <end position="4915"/>
    </location>
</feature>
<dbReference type="Pfam" id="PF00008">
    <property type="entry name" value="EGF"/>
    <property type="match status" value="1"/>
</dbReference>
<feature type="domain" description="Cadherin" evidence="24">
    <location>
        <begin position="865"/>
        <end position="968"/>
    </location>
</feature>
<dbReference type="FunFam" id="2.60.40.60:FF:000340">
    <property type="entry name" value="Protocadherin Fat 4"/>
    <property type="match status" value="1"/>
</dbReference>
<dbReference type="GO" id="GO:0048589">
    <property type="term" value="P:developmental growth"/>
    <property type="evidence" value="ECO:0007669"/>
    <property type="project" value="UniProtKB-ARBA"/>
</dbReference>
<feature type="domain" description="Cadherin" evidence="24">
    <location>
        <begin position="1076"/>
        <end position="1179"/>
    </location>
</feature>
<dbReference type="EMBL" id="CH940661">
    <property type="protein sequence ID" value="EDW71186.2"/>
    <property type="molecule type" value="Genomic_DNA"/>
</dbReference>
<dbReference type="FunFam" id="2.60.40.60:FF:000106">
    <property type="entry name" value="FAT atypical cadherin 4"/>
    <property type="match status" value="1"/>
</dbReference>
<dbReference type="FunFam" id="2.60.40.60:FF:000035">
    <property type="entry name" value="Protocadherin Fat 3"/>
    <property type="match status" value="1"/>
</dbReference>
<dbReference type="InterPro" id="IPR000742">
    <property type="entry name" value="EGF"/>
</dbReference>
<dbReference type="FunFam" id="2.60.40.60:FF:000143">
    <property type="entry name" value="FAT atypical cadherin 4"/>
    <property type="match status" value="1"/>
</dbReference>
<feature type="domain" description="EGF-like" evidence="23">
    <location>
        <begin position="4098"/>
        <end position="4136"/>
    </location>
</feature>
<keyword evidence="5" id="KW-0597">Phosphoprotein</keyword>
<evidence type="ECO:0000259" key="22">
    <source>
        <dbReference type="PROSITE" id="PS50025"/>
    </source>
</evidence>
<dbReference type="FunFam" id="2.60.40.60:FF:000329">
    <property type="entry name" value="Cadherin-related tumor suppressor"/>
    <property type="match status" value="1"/>
</dbReference>
<dbReference type="FunFam" id="2.60.40.60:FF:000101">
    <property type="entry name" value="FAT atypical cadherin 4"/>
    <property type="match status" value="1"/>
</dbReference>
<dbReference type="InterPro" id="IPR050971">
    <property type="entry name" value="Cadherin-domain_protein"/>
</dbReference>
<dbReference type="PROSITE" id="PS50268">
    <property type="entry name" value="CADHERIN_2"/>
    <property type="match status" value="34"/>
</dbReference>
<evidence type="ECO:0000256" key="15">
    <source>
        <dbReference type="ARBA" id="ARBA00062150"/>
    </source>
</evidence>
<dbReference type="KEGG" id="dvi:6635660"/>
<dbReference type="SMART" id="SM00181">
    <property type="entry name" value="EGF"/>
    <property type="match status" value="4"/>
</dbReference>
<dbReference type="FunFam" id="2.60.40.60:FF:000037">
    <property type="entry name" value="FAT atypical cadherin 1"/>
    <property type="match status" value="1"/>
</dbReference>
<sequence length="5209" mass="571456">MLMDDNLRIPSSLFRFIEKMHSLLSVHGQRRGNILHLIVVTTFVLFQATEAASTLQLSAPRGRSYATTYEQYAAFPRRRSSSPAGEMQSRAVDTSADFEVLEGQPRGTLVGFIPTKPKFTYRFNEPPREFTLDQITGEVKTNVVLDREGMRSHYDLVVLSSQPTYPIEVRIKVLDINDNAPEFPEPSIAVSFSESAVAGTRLLLDAATDADIGDNGVTDHYEIVAGNLDNKFRLVTTTNPSGDTSYLHLETTGNLDRESRGSYQLNISASDGGSPPRLGFLQVNVTILDVNDNPPIFDHSDYSVTLNETVMPGSPVLQVMASDNDLGDNSKLTYYLAETEHQFTVDPETGVISTTVRLNCPQQTSQQPREPIGKGHIQKSCVFTVFARDHGSPRQDGRTYVTVNLLDTNDHDPIIRFQYFPPTGRVATVDENASNGTVVAAVSVIDSDDGLNGETTTRIVSGNELHHFRLEKTPLFHIVRVNGVLDREEISKYNLTVVAIDKGTPERKAIAYLIIDVNDVNDHEPVFEKSEYTAVLSELAPTGTFVTSIVATDEDTGVNAQVFYEILTGNELKWFNIDTTTGLIVTTGPLDREVQASVELSISARDGGPNPKFAYTQLKVTILDENDEAPHFGQQELNVSLSEGVSPPTIVALLSATDNDQGTNGSVTFSLAPSVERLYPQQFAIDSITGQLMTRKALDRETMANYEIFVIARDQGAPAPQSATATVCLSISDINDNSPEFYPKHYIYTLKEEADVAPNSMRTLLNVTATDRDVGDNALITYNLESGGDNVFHVDSRTGAVIFAVRGDDALKQLKKPYYKLRISARDSGEKRSLQDAVVEIVMESKSTTLDFDAHNGYDFQVVEDPDQKMTKLGRDVGRVQVKRQPIFADAAIEYVIIYGDRAEYFAIDQHSGRITTARRIDREAQAQYQLVVMARSVNRSSSMSGFAYGKCNVHIAILDLNDNAPNFAQDRDTEASIWLPEDTAVGQEIYLSRARDRDAGVNSRIRYNFTYNPDQQFRINPATGVVYLQKPVRADPGTVFYVEIIATDGGTPSLSSRLSLPVNIADVNDHTPVFDHTSYETSLLETTKVNTRFFALAASDSDLGPNGRIAYEIIDGNSDRKFGVFPDGFLFVRAPLDREERDYYALTISCSDAGTPSRSSVVPVVIHVIDENDNPPQFTNSTFTFNIPENAPANTFVGKLTAVDRDIGRNAELSFSVLSQSQDFKIDTHNGFIKTLRPFDREALVRSTGNSASVGDEERNISSGGSNYILLEAIVTDNGIPPLHDKVKVKVIITDVNDNAPEFLRTPYQVTISEDAPEGTHIMHIFTKDADEGLNGDVYYTLVAGNEANLFGLDSATGLLILAHRLDRESQEIHRLTVVARDAAIKNSLTSSVNITITVLDDNDNAPEFTQSSSEISVLETSPSGTELMRFRASDADQGMNSQVVFSITAGNRRDTFHIDSVSGSLYLHKPLDYEDITNYTLNITASDCGIPPLSTTVLYNVVVVDDNDNPPIFPSTAIVRQIKEGIALKTPIVTVTADDPDSGVNGKVTYVISRQEPETAGGRHFGINTQTGVIYTLREIDREAIDNFRLTVVATDQAQPSDRQLATEKLVTVIVEDVNDNAPIFVSMNAAILPTLLNGSIPPGSIGGYVMQVLARDADSSSNGLVTYEFAGGQQELFHLHRNTGVITLGSQGSQPQTKPNVRYQLTLRATDEASGERKSTETYITIITLGTSDGEGDRPIFENHNALFGSVYENEPIGTSILTVSAQLEGTEIEYYVTNVTTSTSSIFGHASSSEMRVQVDRLFDIDAKLGILSTAVELDREAGPSNYEIEVHAIALGGKPRTARTKVQVTVLDKNDSPPKVLDTPLIYTVSEDLAIGHTIATIRATDPDPDIMSSMVFTLINGHDGKFILEPSTGKLQLRDSLDREAKDKYNMRIRVSDGVQYTETDIIIQVDDTNDNPPVFEESVYSFDIPENAPRGYQVGEIVAKDADLAQNAQVSYAVVSDWANDVFSLNPQTGALTLTAKLDYEDVQHYILLVQAQDNGQPSLSTTITVYCNVLDLNDNTPLFDPMSYSSEILENVLVGKEVVTVSAKDIDSGNNGLIEFSITAGDEDGDFWINSNGTISTRRQLDREHRSAYTLTVTARDCADEMAIFSELKESQLKLKYRSPRRYNKKHQQDQFLSHQKQERLSSTVQVTILIKDVNDEAPVFVSANETTVMENVAINTVVFTVKAIDNDEGRNGYIDYYLDDKSRLSDDNGSAEPLPFTLNPTDGILRVADLLDRELRLNYVLNITARDRGDPPLATQSQLTIKILDVNDNIPVFDPKQYSASVAENASIGAMVLQVSATDMDEGDNGRVRYSIVSGDQNRDFSISEDTGIVRVAKNLNYERKARYILTVRAEDCAPKESASDIAELIISIIDINDNRPTFLDSPYIARVMENTLPPNGGYLLTVTAFDADTPPLNNQVRYFLKEGNADLFRINASTGDIVLLGTLDRELQNEYILTLVAMDTGSPPLSNTGIVRVEVQDINDNGPVFELQYYHASIQENLPVGSLVLKPVATDKDTGLNGKLRFDLLGEHMSHFHIDTDTGEITTAAVLDRESIAVYQLTLMAQDSSIIEPRATSVNLTIKVGDTNDNVPKFEANNFNIVVPNNIRAGEFVFGARATDLDEGENAMVVYNINGKDQHIFEVHPSTGVIRTKMELAQKYKPNVDIIYNINIQATDQGYMSQISTAELTVQLRPVELFPVFSYMPITQFNLPEDVQPGKMIAKLAASSPKKGSIANIRYKIAGGNMGNTAIVDSTTGVLSVGQDGLDYELAHQYEIWVAAADSDRPSLRTVMKLTINVTDANDNPPVMEKLIYNAEIMEEETPPQLIVAIKAKDRDSGENGEVSYRLKNDYNGTFEIVDSGEIYTTMRLDREEFSDYALVVEAVDQGVPQLTGTASVLLHLLDKNDNPPKFTRLYSLNVTENAEIGSFVICVTSSDLDLGENANATYSFSENPGKKFKIDSQSGNITVAGQIDREQQDEYILKVVASDGAWRAETPITITIQDQNDNAPEFEHSFYSFNFPELQHAVAFVGQIIATDRDKQGPNSVISYSLQSPSPIFSVDPATGEIFSKTQIQYKHSQYISSPENMFALTILATDNGKPPLYTECLVNINIVDANNNPPKFEHTEYLSPLPEQAGAGQRVVRVHANDDCDVGVNAEIDYSLISSNLSAYFTINKHDGWVTLIKQIKLPANSRFELNVRATDRGVPPLSDQTRVIVVVTDENRHAPEFNPRSYQVIVPENEPIGTTIITVSATDKDTGPNGMLHYAISGGNERNYFNVNERTGAIIIMQPLDYDLMQEYHLNISVKDLGYKALTALAMLTIILTDVNDNPPVFNQSEYHGYIAENKPVGTAVFQAHATDKDSPKNAIIHYSFLARGTDHHFFSINVSNGTILSTASFDYEERRSYTLHIKAKNPDSSMESYAVLYVHVLGVNEFYPQFVQSAFHFDVSETSSVGTAVGSVQATDKDIGEDGRIYYLLVGSSNDKGFGINTNTGLIYVTRNLDRETQNRVVLMVMAKNYGSIRGNDTAEAQVTISIQDGNDPPEFVKRYYSSTILESVPPGTMVTTVKAIDKDVRPQNNQFTYSIINGNIKQSFKIDAETGEISTAVLLDREDIAYYNLVIGAIDTGLPPQTGTATVRIDLDDINDNGPTFSSDGLLGYISENEPAGTSIITLAASDPDLPHNGAPFSYKIVGGKHKAWFTIDKYTGLVRSTASYDREATPLLEAIIEVEDSGSPKQQSQHKLVIKVLDQNDNPSTPRTVHVAVSIFNGDLPANTKLADVRPNDVDIVGDYRCRLQGSGQLIIKSSCDLYTTSLTTPMSYLYDVTGNDGKHGDVSYKVTVDFQSFNNNTLANTLPLLLRNMSATQFLAHYYRQALEMLQSRFGPGDEILLYSLIEIDTNNASNIDLEALFVVRMSNLTYHQPHQIVERLREKRSSLSDLLHTDIVIGYEPCSTPNVCANGGVCSATIRLLDTSHFSIIDSPSLVLSGPRIIHDYTCQCAKGYAGEQCARRQDPCLPSPCQGQAQCRRMGNDYQCECPANREGKECQKERSDVCWSKPCHNGGSCQRSPDGASYFCLCRPGYRGSQCESITDSCRPNPCLHGGLCVSLKPSYKCSCPSGRYGRHCERFSYGFEPLSFMSFPSLDPTTNDISIVFATSKPTALLVYNYGLQNGGRSDFLAIELVKGQAVFSSGGSRTAISTVVAGLNLADGSWHKVTATRNGRVMSLSIAKCTESGEVCSECIPGDSSCYADDVVPMGTLNFNKQPLFIGGLQSADPVLERPGQIHSDDLVGCIHSVSINGRALNLSSPIQQHGILPGCNRQACQPALAAERCSSYAGQCIDRWSTSLCQCGGELLSPDCGDSLEPVKISSGGFVEFKISEQYRRMQLLDNLYNGNNAWSSFGSRTKRLSLYNASAVTTSFYDPPKVLSFLFRTYKSHGLIFYAATNQMYTTLSLLNGKLVYYSKQHLSINMTVPEPAALNDGKWHNISLRSQSHILHLLIDGHQVGEELDVAGVHDFLDPYLSTLCVGGASNVLINEEPFTGCIANFTINNELQPLNGSGSIFHEVKQHGVVELGCKGTDIGVDAAQVADPLSIGITLVIVFFVILVVAIFGSYVIYRFRGKQEKIGSLSCGVPGFKIKHPAPATQSQTADHVNSRSIHASDSPAPIVCNNDHMRPPNHHLAGPELITKKFKERGDLPPTADHSQPQQRPQRPDIIEREVVGKSPPIREEHHLSIPPPNPLHPLDHGSSVDLGSEYPEHYDLENASSIAPSDIDIVYHYKGYREAGGMRKYKATTPPVASYTHHKHQSTAAQQQHRHSPRHAVSGPFVPRVPNQNNQPPPSTSASRTHQTTPLARLSPSSELSSQQPRILTLHDISGKPLQSALLATTSSSGGVGKDALHSNSERSLNSPVMSQLSGQSSSASRQKPVAPPKAPTQTSMGLTAEEIERLNARPRTCSLVSTLDLSSSSEAPTPRVPGGALHLSLGGDVDAHSSTSTDESGNDSFTCSEIEYDNNSLSGDGKYSTSKSMLDSRSPVARAISGEPSRNQNVSKTPPIPPHAYDGFESSFRGSLSTLVASDDDLANHLSGIYRKANGNASPSATTLGWEYLLNWGPSYENLMGVFKDIAELPDTTSSLQQQQQPAQPVSTLRIPNVQKPPEEYV</sequence>
<evidence type="ECO:0000256" key="2">
    <source>
        <dbReference type="ARBA" id="ARBA00004251"/>
    </source>
</evidence>
<dbReference type="FunCoup" id="B4MDC5">
    <property type="interactions" value="188"/>
</dbReference>
<dbReference type="FunFam" id="2.60.40.60:FF:000013">
    <property type="entry name" value="Cadherin EGF LAG seven-pass G-type receptor"/>
    <property type="match status" value="2"/>
</dbReference>
<dbReference type="OrthoDB" id="6252479at2759"/>
<dbReference type="FunFam" id="2.60.40.60:FF:000029">
    <property type="entry name" value="Cadherin EGF LAG seven-pass G-type receptor 3"/>
    <property type="match status" value="1"/>
</dbReference>
<dbReference type="Pfam" id="PF00028">
    <property type="entry name" value="Cadherin"/>
    <property type="match status" value="33"/>
</dbReference>
<evidence type="ECO:0000256" key="10">
    <source>
        <dbReference type="ARBA" id="ARBA00022889"/>
    </source>
</evidence>
<dbReference type="Gene3D" id="2.10.25.10">
    <property type="entry name" value="Laminin"/>
    <property type="match status" value="4"/>
</dbReference>
<dbReference type="PROSITE" id="PS50025">
    <property type="entry name" value="LAM_G_DOMAIN"/>
    <property type="match status" value="2"/>
</dbReference>
<feature type="compositionally biased region" description="Low complexity" evidence="20">
    <location>
        <begin position="4874"/>
        <end position="4884"/>
    </location>
</feature>
<evidence type="ECO:0000256" key="14">
    <source>
        <dbReference type="ARBA" id="ARBA00023180"/>
    </source>
</evidence>
<dbReference type="PANTHER" id="PTHR24025">
    <property type="entry name" value="DESMOGLEIN FAMILY MEMBER"/>
    <property type="match status" value="1"/>
</dbReference>
<dbReference type="PROSITE" id="PS00232">
    <property type="entry name" value="CADHERIN_1"/>
    <property type="match status" value="17"/>
</dbReference>
<dbReference type="GO" id="GO:0016324">
    <property type="term" value="C:apical plasma membrane"/>
    <property type="evidence" value="ECO:0007669"/>
    <property type="project" value="UniProtKB-SubCell"/>
</dbReference>
<dbReference type="PROSITE" id="PS01186">
    <property type="entry name" value="EGF_2"/>
    <property type="match status" value="2"/>
</dbReference>
<dbReference type="CDD" id="cd00054">
    <property type="entry name" value="EGF_CA"/>
    <property type="match status" value="4"/>
</dbReference>
<dbReference type="GO" id="GO:0051239">
    <property type="term" value="P:regulation of multicellular organismal process"/>
    <property type="evidence" value="ECO:0007669"/>
    <property type="project" value="UniProtKB-ARBA"/>
</dbReference>
<dbReference type="FunFam" id="2.60.120.200:FF:000207">
    <property type="entry name" value="Cadherin-related tumor suppressor"/>
    <property type="match status" value="1"/>
</dbReference>
<feature type="domain" description="Cadherin" evidence="24">
    <location>
        <begin position="3489"/>
        <end position="3594"/>
    </location>
</feature>
<dbReference type="SUPFAM" id="SSF57196">
    <property type="entry name" value="EGF/Laminin"/>
    <property type="match status" value="2"/>
</dbReference>
<dbReference type="GO" id="GO:0042067">
    <property type="term" value="P:establishment of ommatidial planar polarity"/>
    <property type="evidence" value="ECO:0007669"/>
    <property type="project" value="UniProtKB-ARBA"/>
</dbReference>
<feature type="region of interest" description="Disordered" evidence="20">
    <location>
        <begin position="4742"/>
        <end position="4764"/>
    </location>
</feature>
<dbReference type="FunFam" id="2.60.40.60:FF:000118">
    <property type="entry name" value="protocadherin Fat 4"/>
    <property type="match status" value="1"/>
</dbReference>
<dbReference type="Gene3D" id="2.60.40.60">
    <property type="entry name" value="Cadherins"/>
    <property type="match status" value="34"/>
</dbReference>
<dbReference type="InterPro" id="IPR001791">
    <property type="entry name" value="Laminin_G"/>
</dbReference>
<dbReference type="SUPFAM" id="SSF49313">
    <property type="entry name" value="Cadherin-like"/>
    <property type="match status" value="34"/>
</dbReference>
<feature type="compositionally biased region" description="Low complexity" evidence="20">
    <location>
        <begin position="4957"/>
        <end position="4973"/>
    </location>
</feature>
<feature type="domain" description="Cadherin" evidence="24">
    <location>
        <begin position="2327"/>
        <end position="2432"/>
    </location>
</feature>
<feature type="region of interest" description="Disordered" evidence="20">
    <location>
        <begin position="5086"/>
        <end position="5111"/>
    </location>
</feature>
<feature type="domain" description="Cadherin" evidence="24">
    <location>
        <begin position="2433"/>
        <end position="2539"/>
    </location>
</feature>
<feature type="domain" description="Cadherin" evidence="24">
    <location>
        <begin position="742"/>
        <end position="888"/>
    </location>
</feature>
<feature type="domain" description="Cadherin" evidence="24">
    <location>
        <begin position="2961"/>
        <end position="3061"/>
    </location>
</feature>
<feature type="domain" description="Cadherin" evidence="24">
    <location>
        <begin position="298"/>
        <end position="415"/>
    </location>
</feature>
<dbReference type="GO" id="GO:0003002">
    <property type="term" value="P:regionalization"/>
    <property type="evidence" value="ECO:0007669"/>
    <property type="project" value="UniProtKB-ARBA"/>
</dbReference>
<dbReference type="InterPro" id="IPR001881">
    <property type="entry name" value="EGF-like_Ca-bd_dom"/>
</dbReference>